<reference evidence="2" key="8">
    <citation type="journal article" date="2018" name="J. ISSAAS">
        <title>In Silico Identification of Three Types of Integrative and Conjugative Elements (ICEs) in Elizabethkingia anophelis Strains Isolated from Around the World.</title>
        <authorList>
            <person name="Xu J."/>
            <person name="Pei D."/>
            <person name="Nicholson A."/>
            <person name="Lan Y."/>
            <person name="Xia Q."/>
        </authorList>
    </citation>
    <scope>NUCLEOTIDE SEQUENCE</scope>
</reference>
<reference evidence="2" key="6">
    <citation type="journal article" date="2017" name="Nat. Commun.">
        <title>Evolutionary dynamics and genomic features of the Elizabethkingia anophelis 2015 to 2016 Wisconsin outbreak strain.</title>
        <authorList>
            <person name="Perrin A."/>
            <person name="Larsonneur E."/>
            <person name="Nicholson A.C."/>
            <person name="Edwards D.J."/>
            <person name="Gundlach K.M."/>
            <person name="Whitney A.M."/>
            <person name="Gulvik C.A."/>
            <person name="Bell M.E."/>
            <person name="Rendueles O."/>
            <person name="Cury J."/>
            <person name="Hugon P."/>
            <person name="Clermont D."/>
            <person name="Enouf V."/>
            <person name="Loparev V."/>
            <person name="Juieng P."/>
            <person name="Monson T."/>
            <person name="Warshauer D."/>
            <person name="Elbadawi L.I."/>
            <person name="Walters M.S."/>
            <person name="Crist M.B."/>
            <person name="Noble-Wang J."/>
            <person name="Borlaug G."/>
            <person name="Rocha E.P.C."/>
            <person name="Criscuolo A."/>
            <person name="Touchon M."/>
            <person name="Davis J.P."/>
            <person name="Holt K.E."/>
            <person name="McQuiston J.R."/>
            <person name="Brisse S."/>
        </authorList>
    </citation>
    <scope>NUCLEOTIDE SEQUENCE</scope>
</reference>
<proteinExistence type="predicted"/>
<dbReference type="RefSeq" id="WP_059330402.1">
    <property type="nucleotide sequence ID" value="NZ_CP016370.1"/>
</dbReference>
<protein>
    <submittedName>
        <fullName evidence="2">Uncharacterized protein</fullName>
    </submittedName>
</protein>
<dbReference type="EMBL" id="BK010615">
    <property type="protein sequence ID" value="DAC76038.1"/>
    <property type="molecule type" value="Genomic_DNA"/>
</dbReference>
<reference evidence="2" key="1">
    <citation type="journal article" date="2014" name="Genome Biol. Evol.">
        <title>Comparative genomic analysis of malaria mosquito vector-associated novel pathogen Elizabethkingia anophelis.</title>
        <authorList>
            <person name="Teo J."/>
            <person name="Tan S.Y."/>
            <person name="Liu Y."/>
            <person name="Tay M."/>
            <person name="Ding Y."/>
            <person name="Li Y."/>
            <person name="Kjelleberg S."/>
            <person name="Givskov M."/>
            <person name="Lin R.T."/>
            <person name="Yang L."/>
        </authorList>
    </citation>
    <scope>NUCLEOTIDE SEQUENCE</scope>
</reference>
<reference evidence="2" key="3">
    <citation type="journal article" date="2016" name="Genome Announc.">
        <title>Complete Genome Sequences of Four Strains from the 2015-2016 Elizabethkingia anophelis Outbreak.</title>
        <authorList>
            <person name="Nicholson A.C."/>
            <person name="Whitney A.M."/>
            <person name="Emery B.D."/>
            <person name="Bell M.E."/>
            <person name="Gartin J.T."/>
            <person name="Humrighouse B.W."/>
            <person name="Loparev V.N."/>
            <person name="Batra D."/>
            <person name="Sheth M."/>
            <person name="Rowe L.A."/>
            <person name="Juieng P."/>
            <person name="Knipe K."/>
            <person name="Gulvik C."/>
            <person name="McQuiston J.R."/>
        </authorList>
    </citation>
    <scope>NUCLEOTIDE SEQUENCE</scope>
</reference>
<dbReference type="AlphaFoldDB" id="A0A455ZHM5"/>
<gene>
    <name evidence="1" type="primary">ICEEaIII(13)_0422_10231_9701</name>
</gene>
<accession>A0A455ZHM5</accession>
<dbReference type="EMBL" id="BK010616">
    <property type="protein sequence ID" value="DAC76101.1"/>
    <property type="molecule type" value="Genomic_DNA"/>
</dbReference>
<evidence type="ECO:0000313" key="2">
    <source>
        <dbReference type="EMBL" id="DAC76101.1"/>
    </source>
</evidence>
<organism evidence="2">
    <name type="scientific">Elizabethkingia anophelis</name>
    <dbReference type="NCBI Taxonomy" id="1117645"/>
    <lineage>
        <taxon>Bacteria</taxon>
        <taxon>Pseudomonadati</taxon>
        <taxon>Bacteroidota</taxon>
        <taxon>Flavobacteriia</taxon>
        <taxon>Flavobacteriales</taxon>
        <taxon>Weeksellaceae</taxon>
        <taxon>Elizabethkingia</taxon>
    </lineage>
</organism>
<evidence type="ECO:0000313" key="1">
    <source>
        <dbReference type="EMBL" id="DAC76038.1"/>
    </source>
</evidence>
<reference evidence="2" key="5">
    <citation type="journal article" date="2017" name="Genome Announc.">
        <title>Complete Circularized Genome Sequences of Four Strains of Elizabethkingia anophelis, Including Two Novel Strains Isolated from Wild-Caught Anopheles sinensis.</title>
        <authorList>
            <person name="Pei D."/>
            <person name="Nicholson A.C."/>
            <person name="Jiang J."/>
            <person name="Chen H."/>
            <person name="Whitney A.M."/>
            <person name="Villarma A."/>
            <person name="Bell M."/>
            <person name="Humrighouse B."/>
            <person name="Rowe L.A."/>
            <person name="Sheth M."/>
            <person name="Batra D."/>
            <person name="Juieng P."/>
            <person name="Loparev V.N."/>
            <person name="McQuiston J.R."/>
            <person name="Lan Y."/>
            <person name="Ma Y."/>
            <person name="Xu J."/>
        </authorList>
    </citation>
    <scope>NUCLEOTIDE SEQUENCE</scope>
</reference>
<name>A0A455ZHM5_9FLAO</name>
<sequence>MPKLNRVYTLEITPEQFLNSCSPIELQEISLLLSNNFYQSRLQSRQCRECGCSDYDCSQCIERTGQACHWVEENLCSACIGNIDIEEIDAERFIGFCVKYYELAKEGEYKFISQHYDREFRKNFYKEFGTNNLLRKIQNLLSKSFIRSPNYPLDIIDKFLEYLKEMSIAGVYFKIL</sequence>
<reference evidence="2" key="7">
    <citation type="journal article" date="2017" name="Sci. Rep.">
        <title>Genomic features, phylogenetic relationships, and comparative genomics of Elizabethkingia anophelis strain EM361-97 isolated in Taiwan.</title>
        <authorList>
            <person name="Lin J.N."/>
            <person name="Lai C.H."/>
            <person name="Yang C.H."/>
            <person name="Huang Y.H."/>
            <person name="Lin H.H."/>
        </authorList>
    </citation>
    <scope>NUCLEOTIDE SEQUENCE</scope>
</reference>
<reference evidence="2" key="2">
    <citation type="journal article" date="2014" name="PLoS ONE">
        <title>Insights from the genome annotation of Elizabethkingia anophelis from the malaria vector Anopheles gambiae.</title>
        <authorList>
            <person name="Kukutla P."/>
            <person name="Lindberg B.G."/>
            <person name="Pei D."/>
            <person name="Rayl M."/>
            <person name="Yu W."/>
            <person name="Steritz M."/>
            <person name="Faye I."/>
            <person name="Xu J."/>
        </authorList>
    </citation>
    <scope>NUCLEOTIDE SEQUENCE</scope>
</reference>
<reference evidence="2" key="4">
    <citation type="journal article" date="2016" name="Sci. Rep.">
        <title>Genomic epidemiology and global diversity of the emerging bacterial pathogen Elizabethkingia anophelis.</title>
        <authorList>
            <person name="Breurec S."/>
            <person name="Criscuolo A."/>
            <person name="Diancourt L."/>
            <person name="Rendueles O."/>
            <person name="Vandenbogaert M."/>
            <person name="Passet V."/>
            <person name="Caro V."/>
            <person name="Rocha E.P."/>
            <person name="Touchon M."/>
            <person name="Brisse S."/>
        </authorList>
    </citation>
    <scope>NUCLEOTIDE SEQUENCE</scope>
</reference>